<protein>
    <submittedName>
        <fullName evidence="1">Uncharacterized protein</fullName>
    </submittedName>
</protein>
<dbReference type="EMBL" id="JAWIIV010000008">
    <property type="protein sequence ID" value="MEC4719802.1"/>
    <property type="molecule type" value="Genomic_DNA"/>
</dbReference>
<comment type="caution">
    <text evidence="1">The sequence shown here is derived from an EMBL/GenBank/DDBJ whole genome shotgun (WGS) entry which is preliminary data.</text>
</comment>
<dbReference type="Pfam" id="PF10945">
    <property type="entry name" value="CBP_BcsR"/>
    <property type="match status" value="1"/>
</dbReference>
<evidence type="ECO:0000313" key="1">
    <source>
        <dbReference type="EMBL" id="MEC4719802.1"/>
    </source>
</evidence>
<organism evidence="1 2">
    <name type="scientific">Noviherbaspirillum album</name>
    <dbReference type="NCBI Taxonomy" id="3080276"/>
    <lineage>
        <taxon>Bacteria</taxon>
        <taxon>Pseudomonadati</taxon>
        <taxon>Pseudomonadota</taxon>
        <taxon>Betaproteobacteria</taxon>
        <taxon>Burkholderiales</taxon>
        <taxon>Oxalobacteraceae</taxon>
        <taxon>Noviherbaspirillum</taxon>
    </lineage>
</organism>
<dbReference type="RefSeq" id="WP_326506516.1">
    <property type="nucleotide sequence ID" value="NZ_JAWIIV010000008.1"/>
</dbReference>
<evidence type="ECO:0000313" key="2">
    <source>
        <dbReference type="Proteomes" id="UP001352263"/>
    </source>
</evidence>
<dbReference type="InterPro" id="IPR024487">
    <property type="entry name" value="CBP_BcsR"/>
</dbReference>
<gene>
    <name evidence="1" type="ORF">RY831_11630</name>
</gene>
<keyword evidence="2" id="KW-1185">Reference proteome</keyword>
<sequence>MAQHAPKQPQSYAAENDVNSLFSHFGDYSNRTTYHEVVRQDAAVIAACRWPLLAEIEGIGSDNAAVAAK</sequence>
<dbReference type="Proteomes" id="UP001352263">
    <property type="component" value="Unassembled WGS sequence"/>
</dbReference>
<accession>A0ABU6J948</accession>
<reference evidence="1 2" key="1">
    <citation type="submission" date="2023-10" db="EMBL/GenBank/DDBJ databases">
        <title>Noviherbaspirillum sp. CPCC 100848 genome assembly.</title>
        <authorList>
            <person name="Li X.Y."/>
            <person name="Fang X.M."/>
        </authorList>
    </citation>
    <scope>NUCLEOTIDE SEQUENCE [LARGE SCALE GENOMIC DNA]</scope>
    <source>
        <strain evidence="1 2">CPCC 100848</strain>
    </source>
</reference>
<proteinExistence type="predicted"/>
<name>A0ABU6J948_9BURK</name>